<feature type="compositionally biased region" description="Polar residues" evidence="1">
    <location>
        <begin position="57"/>
        <end position="66"/>
    </location>
</feature>
<keyword evidence="3" id="KW-1185">Reference proteome</keyword>
<feature type="compositionally biased region" description="Basic and acidic residues" evidence="1">
    <location>
        <begin position="46"/>
        <end position="56"/>
    </location>
</feature>
<dbReference type="AlphaFoldDB" id="A0AAU6PTH9"/>
<gene>
    <name evidence="2" type="ORF">MN210_18570</name>
</gene>
<dbReference type="RefSeq" id="WP_338411920.1">
    <property type="nucleotide sequence ID" value="NZ_CP093310.2"/>
</dbReference>
<evidence type="ECO:0000313" key="2">
    <source>
        <dbReference type="EMBL" id="WXX23738.1"/>
    </source>
</evidence>
<sequence length="77" mass="8338">MAPRSGKHGSDITRTNGWHARLHSTADAMEHSVDTSAPHQWRTKRHSTDEDAERASDTLSDNNANAPTVKCDGTAIG</sequence>
<reference evidence="2" key="1">
    <citation type="submission" date="2024-03" db="EMBL/GenBank/DDBJ databases">
        <title>Psychrobacter raelis sp. nov. isolated from a dog with peritonitis.</title>
        <authorList>
            <person name="Schiavone A."/>
            <person name="Manzulli V."/>
            <person name="Camarda A."/>
            <person name="Cafiero M.A."/>
            <person name="Vasco I."/>
            <person name="Marino L."/>
            <person name="Pennuzzi G."/>
            <person name="Serrecchia L."/>
            <person name="Galante D."/>
            <person name="Pugliese N."/>
        </authorList>
    </citation>
    <scope>NUCLEOTIDE SEQUENCE</scope>
    <source>
        <strain evidence="2">PraFG1</strain>
    </source>
</reference>
<accession>A0AAU6PTH9</accession>
<proteinExistence type="predicted"/>
<name>A0AAU6PTH9_9GAMM</name>
<dbReference type="Proteomes" id="UP000829560">
    <property type="component" value="Chromosome"/>
</dbReference>
<organism evidence="2 3">
    <name type="scientific">Psychrobacter raelei</name>
    <dbReference type="NCBI Taxonomy" id="2565531"/>
    <lineage>
        <taxon>Bacteria</taxon>
        <taxon>Pseudomonadati</taxon>
        <taxon>Pseudomonadota</taxon>
        <taxon>Gammaproteobacteria</taxon>
        <taxon>Moraxellales</taxon>
        <taxon>Moraxellaceae</taxon>
        <taxon>Psychrobacter</taxon>
    </lineage>
</organism>
<dbReference type="KEGG" id="prae:MN210_18570"/>
<dbReference type="EMBL" id="CP093310">
    <property type="protein sequence ID" value="WXX23738.1"/>
    <property type="molecule type" value="Genomic_DNA"/>
</dbReference>
<evidence type="ECO:0000313" key="3">
    <source>
        <dbReference type="Proteomes" id="UP000829560"/>
    </source>
</evidence>
<feature type="region of interest" description="Disordered" evidence="1">
    <location>
        <begin position="1"/>
        <end position="77"/>
    </location>
</feature>
<protein>
    <submittedName>
        <fullName evidence="2">Uncharacterized protein</fullName>
    </submittedName>
</protein>
<evidence type="ECO:0000256" key="1">
    <source>
        <dbReference type="SAM" id="MobiDB-lite"/>
    </source>
</evidence>